<evidence type="ECO:0000313" key="2">
    <source>
        <dbReference type="EMBL" id="GIG78328.1"/>
    </source>
</evidence>
<dbReference type="AlphaFoldDB" id="A0A8J3LXM5"/>
<keyword evidence="3" id="KW-1185">Reference proteome</keyword>
<sequence length="70" mass="7368">MGRSARVPTNLSMITPTGRGRSAGVSPNLCMITRRGSVFVAEAAFQVTEELGVVVGALRSLGPGRCRRHA</sequence>
<dbReference type="EMBL" id="BONV01000004">
    <property type="protein sequence ID" value="GIG78328.1"/>
    <property type="molecule type" value="Genomic_DNA"/>
</dbReference>
<gene>
    <name evidence="2" type="ORF">Pka01_14550</name>
</gene>
<evidence type="ECO:0000256" key="1">
    <source>
        <dbReference type="SAM" id="MobiDB-lite"/>
    </source>
</evidence>
<feature type="region of interest" description="Disordered" evidence="1">
    <location>
        <begin position="1"/>
        <end position="26"/>
    </location>
</feature>
<comment type="caution">
    <text evidence="2">The sequence shown here is derived from an EMBL/GenBank/DDBJ whole genome shotgun (WGS) entry which is preliminary data.</text>
</comment>
<protein>
    <submittedName>
        <fullName evidence="2">Uncharacterized protein</fullName>
    </submittedName>
</protein>
<reference evidence="2 3" key="1">
    <citation type="submission" date="2021-01" db="EMBL/GenBank/DDBJ databases">
        <title>Whole genome shotgun sequence of Planotetraspora kaengkrachanensis NBRC 104272.</title>
        <authorList>
            <person name="Komaki H."/>
            <person name="Tamura T."/>
        </authorList>
    </citation>
    <scope>NUCLEOTIDE SEQUENCE [LARGE SCALE GENOMIC DNA]</scope>
    <source>
        <strain evidence="2 3">NBRC 104272</strain>
    </source>
</reference>
<proteinExistence type="predicted"/>
<organism evidence="2 3">
    <name type="scientific">Planotetraspora kaengkrachanensis</name>
    <dbReference type="NCBI Taxonomy" id="575193"/>
    <lineage>
        <taxon>Bacteria</taxon>
        <taxon>Bacillati</taxon>
        <taxon>Actinomycetota</taxon>
        <taxon>Actinomycetes</taxon>
        <taxon>Streptosporangiales</taxon>
        <taxon>Streptosporangiaceae</taxon>
        <taxon>Planotetraspora</taxon>
    </lineage>
</organism>
<evidence type="ECO:0000313" key="3">
    <source>
        <dbReference type="Proteomes" id="UP000630097"/>
    </source>
</evidence>
<accession>A0A8J3LXM5</accession>
<dbReference type="Proteomes" id="UP000630097">
    <property type="component" value="Unassembled WGS sequence"/>
</dbReference>
<name>A0A8J3LXM5_9ACTN</name>